<name>A0AAW3RPW8_9GAMM</name>
<dbReference type="AlphaFoldDB" id="A0AAW3RPW8"/>
<comment type="caution">
    <text evidence="1">The sequence shown here is derived from an EMBL/GenBank/DDBJ whole genome shotgun (WGS) entry which is preliminary data.</text>
</comment>
<dbReference type="RefSeq" id="WP_180789876.1">
    <property type="nucleotide sequence ID" value="NZ_CAKLIO010000013.1"/>
</dbReference>
<reference evidence="1 2" key="1">
    <citation type="submission" date="2020-07" db="EMBL/GenBank/DDBJ databases">
        <title>Updated taxonomy of Pectobacterium genus in the CIRM-CFBP bacterial collection: when new species reveal old endemic population.</title>
        <authorList>
            <person name="Pedron J."/>
            <person name="Barny M.A."/>
            <person name="Portier P."/>
        </authorList>
    </citation>
    <scope>NUCLEOTIDE SEQUENCE [LARGE SCALE GENOMIC DNA]</scope>
    <source>
        <strain evidence="1 2">CFBP5669</strain>
    </source>
</reference>
<dbReference type="Proteomes" id="UP000584405">
    <property type="component" value="Unassembled WGS sequence"/>
</dbReference>
<evidence type="ECO:0000313" key="2">
    <source>
        <dbReference type="Proteomes" id="UP000584405"/>
    </source>
</evidence>
<accession>A0AAW3RPW8</accession>
<organism evidence="1 2">
    <name type="scientific">Pectobacterium versatile</name>
    <dbReference type="NCBI Taxonomy" id="2488639"/>
    <lineage>
        <taxon>Bacteria</taxon>
        <taxon>Pseudomonadati</taxon>
        <taxon>Pseudomonadota</taxon>
        <taxon>Gammaproteobacteria</taxon>
        <taxon>Enterobacterales</taxon>
        <taxon>Pectobacteriaceae</taxon>
        <taxon>Pectobacterium</taxon>
    </lineage>
</organism>
<gene>
    <name evidence="1" type="ORF">H0253_02325</name>
</gene>
<dbReference type="EMBL" id="JACDRT010000001">
    <property type="protein sequence ID" value="MBA0157674.1"/>
    <property type="molecule type" value="Genomic_DNA"/>
</dbReference>
<evidence type="ECO:0000313" key="1">
    <source>
        <dbReference type="EMBL" id="MBA0157674.1"/>
    </source>
</evidence>
<proteinExistence type="predicted"/>
<sequence>MKNQIYSQKEIFNELLEEKPKTLKIFSPISGIHLEKNLSSFKVGPFEIRKGEDTNQPYIDKGKLYISIILHDIYDLDIAISKANDAFKDFIRIVAFISGKNDKSIVIRIGLPTLSDVSKDITHVDSESYFIENEAGEFESLNMKNNITKKNPIDNDFFFNNKNFKTLWKLYDKKLSNSKKTKKITMEERLLNASLALGQSMNDKKIRNSIIYTCISLEILFSFDEGSLFQKSISDKLSDIFVFIVATDPQSRMKTSSFIKNFMA</sequence>
<protein>
    <submittedName>
        <fullName evidence="1">Uncharacterized protein</fullName>
    </submittedName>
</protein>